<name>A0ABQ5VB62_9PROT</name>
<organism evidence="11 12">
    <name type="scientific">Algimonas ampicilliniresistens</name>
    <dbReference type="NCBI Taxonomy" id="1298735"/>
    <lineage>
        <taxon>Bacteria</taxon>
        <taxon>Pseudomonadati</taxon>
        <taxon>Pseudomonadota</taxon>
        <taxon>Alphaproteobacteria</taxon>
        <taxon>Maricaulales</taxon>
        <taxon>Robiginitomaculaceae</taxon>
        <taxon>Algimonas</taxon>
    </lineage>
</organism>
<dbReference type="InterPro" id="IPR005074">
    <property type="entry name" value="Peptidase_C39"/>
</dbReference>
<dbReference type="PROSITE" id="PS00211">
    <property type="entry name" value="ABC_TRANSPORTER_1"/>
    <property type="match status" value="1"/>
</dbReference>
<dbReference type="Gene3D" id="3.90.70.10">
    <property type="entry name" value="Cysteine proteinases"/>
    <property type="match status" value="1"/>
</dbReference>
<accession>A0ABQ5VB62</accession>
<feature type="domain" description="ABC transmembrane type-1" evidence="9">
    <location>
        <begin position="173"/>
        <end position="458"/>
    </location>
</feature>
<keyword evidence="2 7" id="KW-0812">Transmembrane</keyword>
<dbReference type="PANTHER" id="PTHR24221:SF606">
    <property type="entry name" value="COLICIN V SECRETION-PROCESSING ATP-BINDING PROTEIN"/>
    <property type="match status" value="1"/>
</dbReference>
<dbReference type="PROSITE" id="PS50990">
    <property type="entry name" value="PEPTIDASE_C39"/>
    <property type="match status" value="1"/>
</dbReference>
<dbReference type="InterPro" id="IPR017871">
    <property type="entry name" value="ABC_transporter-like_CS"/>
</dbReference>
<dbReference type="CDD" id="cd18567">
    <property type="entry name" value="ABC_6TM_CvaB_RaxB_like"/>
    <property type="match status" value="1"/>
</dbReference>
<keyword evidence="5 7" id="KW-1133">Transmembrane helix</keyword>
<feature type="transmembrane region" description="Helical" evidence="7">
    <location>
        <begin position="284"/>
        <end position="306"/>
    </location>
</feature>
<dbReference type="Pfam" id="PF00005">
    <property type="entry name" value="ABC_tran"/>
    <property type="match status" value="1"/>
</dbReference>
<comment type="subcellular location">
    <subcellularLocation>
        <location evidence="1">Cell membrane</location>
        <topology evidence="1">Multi-pass membrane protein</topology>
    </subcellularLocation>
</comment>
<dbReference type="Gene3D" id="3.40.50.300">
    <property type="entry name" value="P-loop containing nucleotide triphosphate hydrolases"/>
    <property type="match status" value="1"/>
</dbReference>
<evidence type="ECO:0000313" key="12">
    <source>
        <dbReference type="Proteomes" id="UP001161391"/>
    </source>
</evidence>
<dbReference type="InterPro" id="IPR033838">
    <property type="entry name" value="CvaB_peptidase"/>
</dbReference>
<dbReference type="InterPro" id="IPR011527">
    <property type="entry name" value="ABC1_TM_dom"/>
</dbReference>
<evidence type="ECO:0000259" key="9">
    <source>
        <dbReference type="PROSITE" id="PS50929"/>
    </source>
</evidence>
<evidence type="ECO:0000256" key="2">
    <source>
        <dbReference type="ARBA" id="ARBA00022692"/>
    </source>
</evidence>
<sequence>MAKFFGADMFKPKLPVILQTEMTECGLACLAMVSRFHGHDVDLNSLREKYLLSMRGTSLKQIIKIAGELSLSPRALRVDLDQLHKLATPAILHWDLNHFVVLKGVRGDRVEIHDPGIGKRVLPLAKVSDHFTGVALELSPAAEFQPITDRIRPKLSDLWSSLVGAKRAVAQTLLLSLALLATILISPFLFQLIVDAVLPSPQTPDGDRSLLIALAIGFGGLAVMRALVEAARGYTIVTFGAQLSRQMVGNIFRHLVRLPVRYFERRHVGDIISRMNSTQPIQEALSQSVVAVLIDGAMALLMLGVMILFSPLLALIVIITSALLMLATLLIYPKLRSTQEEAIYARALENSHVIESIRASTTVKLFGREAEREASWANLFTDFINADVGHQRWQVTQTFAQTLMIGLQVVAVVVAAAWMMTQSDSTFTVGMLVAFLIYRQYFADAVVQLVTKGNEFRLLSLHLDRLADIVHAAPERAADGYEPLGELKGRVTLDHVTFAYSPEDPIVVKDFSLDIAPGEMVTLTGPSGGGKTTLMKLMLGLYAPIEGQVQVDGRDLTTIDPNDWRSRVGVVMQDDRLLSGTIADNIAFFDPEIDMQRVMRAANAARIHDTIATIPMNYLALIGDMGSILSGGQKQRLLLARALYQQPDVLFLDEGTANLDVETEGEIVALVAGLKITRVIVAHRPAFLEASDRVIHVSQS</sequence>
<gene>
    <name evidence="11" type="ORF">GCM10007853_18730</name>
</gene>
<evidence type="ECO:0000313" key="11">
    <source>
        <dbReference type="EMBL" id="GLQ23999.1"/>
    </source>
</evidence>
<dbReference type="SMART" id="SM00382">
    <property type="entry name" value="AAA"/>
    <property type="match status" value="1"/>
</dbReference>
<dbReference type="CDD" id="cd02419">
    <property type="entry name" value="Peptidase_C39C"/>
    <property type="match status" value="1"/>
</dbReference>
<feature type="transmembrane region" description="Helical" evidence="7">
    <location>
        <begin position="399"/>
        <end position="419"/>
    </location>
</feature>
<dbReference type="InterPro" id="IPR003593">
    <property type="entry name" value="AAA+_ATPase"/>
</dbReference>
<dbReference type="Gene3D" id="1.20.1560.10">
    <property type="entry name" value="ABC transporter type 1, transmembrane domain"/>
    <property type="match status" value="1"/>
</dbReference>
<keyword evidence="3" id="KW-0547">Nucleotide-binding</keyword>
<comment type="caution">
    <text evidence="11">The sequence shown here is derived from an EMBL/GenBank/DDBJ whole genome shotgun (WGS) entry which is preliminary data.</text>
</comment>
<dbReference type="PROSITE" id="PS50893">
    <property type="entry name" value="ABC_TRANSPORTER_2"/>
    <property type="match status" value="1"/>
</dbReference>
<dbReference type="Pfam" id="PF00664">
    <property type="entry name" value="ABC_membrane"/>
    <property type="match status" value="1"/>
</dbReference>
<dbReference type="InterPro" id="IPR036640">
    <property type="entry name" value="ABC1_TM_sf"/>
</dbReference>
<dbReference type="InterPro" id="IPR003439">
    <property type="entry name" value="ABC_transporter-like_ATP-bd"/>
</dbReference>
<evidence type="ECO:0000256" key="5">
    <source>
        <dbReference type="ARBA" id="ARBA00022989"/>
    </source>
</evidence>
<feature type="domain" description="ABC transporter" evidence="8">
    <location>
        <begin position="491"/>
        <end position="700"/>
    </location>
</feature>
<proteinExistence type="predicted"/>
<feature type="transmembrane region" description="Helical" evidence="7">
    <location>
        <begin position="210"/>
        <end position="228"/>
    </location>
</feature>
<feature type="transmembrane region" description="Helical" evidence="7">
    <location>
        <begin position="312"/>
        <end position="332"/>
    </location>
</feature>
<evidence type="ECO:0000259" key="10">
    <source>
        <dbReference type="PROSITE" id="PS50990"/>
    </source>
</evidence>
<keyword evidence="12" id="KW-1185">Reference proteome</keyword>
<evidence type="ECO:0000259" key="8">
    <source>
        <dbReference type="PROSITE" id="PS50893"/>
    </source>
</evidence>
<feature type="domain" description="Peptidase C39" evidence="10">
    <location>
        <begin position="19"/>
        <end position="138"/>
    </location>
</feature>
<dbReference type="InterPro" id="IPR039421">
    <property type="entry name" value="Type_1_exporter"/>
</dbReference>
<evidence type="ECO:0000256" key="3">
    <source>
        <dbReference type="ARBA" id="ARBA00022741"/>
    </source>
</evidence>
<reference evidence="11" key="1">
    <citation type="journal article" date="2014" name="Int. J. Syst. Evol. Microbiol.">
        <title>Complete genome of a new Firmicutes species belonging to the dominant human colonic microbiota ('Ruminococcus bicirculans') reveals two chromosomes and a selective capacity to utilize plant glucans.</title>
        <authorList>
            <consortium name="NISC Comparative Sequencing Program"/>
            <person name="Wegmann U."/>
            <person name="Louis P."/>
            <person name="Goesmann A."/>
            <person name="Henrissat B."/>
            <person name="Duncan S.H."/>
            <person name="Flint H.J."/>
        </authorList>
    </citation>
    <scope>NUCLEOTIDE SEQUENCE</scope>
    <source>
        <strain evidence="11">NBRC 108219</strain>
    </source>
</reference>
<reference evidence="11" key="2">
    <citation type="submission" date="2023-01" db="EMBL/GenBank/DDBJ databases">
        <title>Draft genome sequence of Algimonas ampicilliniresistens strain NBRC 108219.</title>
        <authorList>
            <person name="Sun Q."/>
            <person name="Mori K."/>
        </authorList>
    </citation>
    <scope>NUCLEOTIDE SEQUENCE</scope>
    <source>
        <strain evidence="11">NBRC 108219</strain>
    </source>
</reference>
<protein>
    <submittedName>
        <fullName evidence="11">ABC transporter</fullName>
    </submittedName>
</protein>
<dbReference type="SUPFAM" id="SSF90123">
    <property type="entry name" value="ABC transporter transmembrane region"/>
    <property type="match status" value="1"/>
</dbReference>
<feature type="transmembrane region" description="Helical" evidence="7">
    <location>
        <begin position="168"/>
        <end position="190"/>
    </location>
</feature>
<evidence type="ECO:0000256" key="6">
    <source>
        <dbReference type="ARBA" id="ARBA00023136"/>
    </source>
</evidence>
<evidence type="ECO:0000256" key="7">
    <source>
        <dbReference type="SAM" id="Phobius"/>
    </source>
</evidence>
<dbReference type="PANTHER" id="PTHR24221">
    <property type="entry name" value="ATP-BINDING CASSETTE SUB-FAMILY B"/>
    <property type="match status" value="1"/>
</dbReference>
<dbReference type="InterPro" id="IPR027417">
    <property type="entry name" value="P-loop_NTPase"/>
</dbReference>
<dbReference type="Proteomes" id="UP001161391">
    <property type="component" value="Unassembled WGS sequence"/>
</dbReference>
<keyword evidence="6 7" id="KW-0472">Membrane</keyword>
<evidence type="ECO:0000256" key="4">
    <source>
        <dbReference type="ARBA" id="ARBA00022840"/>
    </source>
</evidence>
<dbReference type="RefSeq" id="WP_284389992.1">
    <property type="nucleotide sequence ID" value="NZ_BSNK01000002.1"/>
</dbReference>
<keyword evidence="4" id="KW-0067">ATP-binding</keyword>
<dbReference type="EMBL" id="BSNK01000002">
    <property type="protein sequence ID" value="GLQ23999.1"/>
    <property type="molecule type" value="Genomic_DNA"/>
</dbReference>
<evidence type="ECO:0000256" key="1">
    <source>
        <dbReference type="ARBA" id="ARBA00004651"/>
    </source>
</evidence>
<dbReference type="SUPFAM" id="SSF52540">
    <property type="entry name" value="P-loop containing nucleoside triphosphate hydrolases"/>
    <property type="match status" value="1"/>
</dbReference>
<dbReference type="PROSITE" id="PS50929">
    <property type="entry name" value="ABC_TM1F"/>
    <property type="match status" value="1"/>
</dbReference>
<dbReference type="Pfam" id="PF03412">
    <property type="entry name" value="Peptidase_C39"/>
    <property type="match status" value="1"/>
</dbReference>